<keyword evidence="8" id="KW-1185">Reference proteome</keyword>
<feature type="domain" description="SD-repeat containing protein B" evidence="5">
    <location>
        <begin position="586"/>
        <end position="663"/>
    </location>
</feature>
<dbReference type="InterPro" id="IPR036439">
    <property type="entry name" value="Dockerin_dom_sf"/>
</dbReference>
<feature type="region of interest" description="Disordered" evidence="4">
    <location>
        <begin position="1"/>
        <end position="23"/>
    </location>
</feature>
<evidence type="ECO:0000313" key="8">
    <source>
        <dbReference type="Proteomes" id="UP000318288"/>
    </source>
</evidence>
<dbReference type="Pfam" id="PF00404">
    <property type="entry name" value="Dockerin_1"/>
    <property type="match status" value="1"/>
</dbReference>
<accession>A0A5C6FFA2</accession>
<dbReference type="Gene3D" id="2.60.40.3440">
    <property type="match status" value="2"/>
</dbReference>
<evidence type="ECO:0000259" key="5">
    <source>
        <dbReference type="Pfam" id="PF17210"/>
    </source>
</evidence>
<dbReference type="CDD" id="cd14256">
    <property type="entry name" value="Dockerin_I"/>
    <property type="match status" value="1"/>
</dbReference>
<dbReference type="GO" id="GO:0005576">
    <property type="term" value="C:extracellular region"/>
    <property type="evidence" value="ECO:0007669"/>
    <property type="project" value="UniProtKB-SubCell"/>
</dbReference>
<dbReference type="InterPro" id="IPR033764">
    <property type="entry name" value="Sdr_B"/>
</dbReference>
<feature type="region of interest" description="Disordered" evidence="4">
    <location>
        <begin position="1642"/>
        <end position="1666"/>
    </location>
</feature>
<proteinExistence type="predicted"/>
<organism evidence="7 8">
    <name type="scientific">Rubripirellula tenax</name>
    <dbReference type="NCBI Taxonomy" id="2528015"/>
    <lineage>
        <taxon>Bacteria</taxon>
        <taxon>Pseudomonadati</taxon>
        <taxon>Planctomycetota</taxon>
        <taxon>Planctomycetia</taxon>
        <taxon>Pirellulales</taxon>
        <taxon>Pirellulaceae</taxon>
        <taxon>Rubripirellula</taxon>
    </lineage>
</organism>
<feature type="compositionally biased region" description="Polar residues" evidence="4">
    <location>
        <begin position="1642"/>
        <end position="1654"/>
    </location>
</feature>
<feature type="region of interest" description="Disordered" evidence="4">
    <location>
        <begin position="727"/>
        <end position="747"/>
    </location>
</feature>
<comment type="subcellular location">
    <subcellularLocation>
        <location evidence="1">Secreted</location>
    </subcellularLocation>
</comment>
<dbReference type="SUPFAM" id="SSF89260">
    <property type="entry name" value="Collagen-binding domain"/>
    <property type="match status" value="1"/>
</dbReference>
<dbReference type="Gene3D" id="2.60.120.380">
    <property type="match status" value="1"/>
</dbReference>
<evidence type="ECO:0000256" key="3">
    <source>
        <dbReference type="ARBA" id="ARBA00022729"/>
    </source>
</evidence>
<feature type="compositionally biased region" description="Basic and acidic residues" evidence="4">
    <location>
        <begin position="1"/>
        <end position="14"/>
    </location>
</feature>
<protein>
    <submittedName>
        <fullName evidence="7">Serine-aspartate repeat-containing protein D</fullName>
    </submittedName>
</protein>
<feature type="domain" description="GEVED" evidence="6">
    <location>
        <begin position="781"/>
        <end position="858"/>
    </location>
</feature>
<dbReference type="SUPFAM" id="SSF55486">
    <property type="entry name" value="Metalloproteases ('zincins'), catalytic domain"/>
    <property type="match status" value="1"/>
</dbReference>
<evidence type="ECO:0000313" key="7">
    <source>
        <dbReference type="EMBL" id="TWU58816.1"/>
    </source>
</evidence>
<dbReference type="GO" id="GO:0000272">
    <property type="term" value="P:polysaccharide catabolic process"/>
    <property type="evidence" value="ECO:0007669"/>
    <property type="project" value="InterPro"/>
</dbReference>
<dbReference type="InterPro" id="IPR045474">
    <property type="entry name" value="GEVED"/>
</dbReference>
<evidence type="ECO:0000259" key="6">
    <source>
        <dbReference type="Pfam" id="PF20009"/>
    </source>
</evidence>
<evidence type="ECO:0000256" key="4">
    <source>
        <dbReference type="SAM" id="MobiDB-lite"/>
    </source>
</evidence>
<dbReference type="Pfam" id="PF17210">
    <property type="entry name" value="SdrD_B"/>
    <property type="match status" value="1"/>
</dbReference>
<keyword evidence="2" id="KW-0964">Secreted</keyword>
<dbReference type="RefSeq" id="WP_146455979.1">
    <property type="nucleotide sequence ID" value="NZ_SJPW01000002.1"/>
</dbReference>
<dbReference type="Pfam" id="PF20009">
    <property type="entry name" value="GEVED"/>
    <property type="match status" value="1"/>
</dbReference>
<evidence type="ECO:0000256" key="1">
    <source>
        <dbReference type="ARBA" id="ARBA00004613"/>
    </source>
</evidence>
<dbReference type="OrthoDB" id="227529at2"/>
<dbReference type="SUPFAM" id="SSF117074">
    <property type="entry name" value="Hypothetical protein PA1324"/>
    <property type="match status" value="1"/>
</dbReference>
<dbReference type="InterPro" id="IPR013783">
    <property type="entry name" value="Ig-like_fold"/>
</dbReference>
<dbReference type="Proteomes" id="UP000318288">
    <property type="component" value="Unassembled WGS sequence"/>
</dbReference>
<dbReference type="InterPro" id="IPR002105">
    <property type="entry name" value="Dockerin_1_rpt"/>
</dbReference>
<dbReference type="Pfam" id="PF17963">
    <property type="entry name" value="Big_9"/>
    <property type="match status" value="2"/>
</dbReference>
<keyword evidence="3" id="KW-0732">Signal</keyword>
<dbReference type="EMBL" id="SJPW01000002">
    <property type="protein sequence ID" value="TWU58816.1"/>
    <property type="molecule type" value="Genomic_DNA"/>
</dbReference>
<dbReference type="GO" id="GO:0004553">
    <property type="term" value="F:hydrolase activity, hydrolyzing O-glycosyl compounds"/>
    <property type="evidence" value="ECO:0007669"/>
    <property type="project" value="InterPro"/>
</dbReference>
<dbReference type="SUPFAM" id="SSF63446">
    <property type="entry name" value="Type I dockerin domain"/>
    <property type="match status" value="1"/>
</dbReference>
<name>A0A5C6FFA2_9BACT</name>
<reference evidence="7 8" key="1">
    <citation type="submission" date="2019-02" db="EMBL/GenBank/DDBJ databases">
        <title>Deep-cultivation of Planctomycetes and their phenomic and genomic characterization uncovers novel biology.</title>
        <authorList>
            <person name="Wiegand S."/>
            <person name="Jogler M."/>
            <person name="Boedeker C."/>
            <person name="Pinto D."/>
            <person name="Vollmers J."/>
            <person name="Rivas-Marin E."/>
            <person name="Kohn T."/>
            <person name="Peeters S.H."/>
            <person name="Heuer A."/>
            <person name="Rast P."/>
            <person name="Oberbeckmann S."/>
            <person name="Bunk B."/>
            <person name="Jeske O."/>
            <person name="Meyerdierks A."/>
            <person name="Storesund J.E."/>
            <person name="Kallscheuer N."/>
            <person name="Luecker S."/>
            <person name="Lage O.M."/>
            <person name="Pohl T."/>
            <person name="Merkel B.J."/>
            <person name="Hornburger P."/>
            <person name="Mueller R.-W."/>
            <person name="Bruemmer F."/>
            <person name="Labrenz M."/>
            <person name="Spormann A.M."/>
            <person name="Op Den Camp H."/>
            <person name="Overmann J."/>
            <person name="Amann R."/>
            <person name="Jetten M.S.M."/>
            <person name="Mascher T."/>
            <person name="Medema M.H."/>
            <person name="Devos D.P."/>
            <person name="Kaster A.-K."/>
            <person name="Ovreas L."/>
            <person name="Rohde M."/>
            <person name="Galperin M.Y."/>
            <person name="Jogler C."/>
        </authorList>
    </citation>
    <scope>NUCLEOTIDE SEQUENCE [LARGE SCALE GENOMIC DNA]</scope>
    <source>
        <strain evidence="7 8">Poly51</strain>
    </source>
</reference>
<dbReference type="Gene3D" id="2.60.40.10">
    <property type="entry name" value="Immunoglobulins"/>
    <property type="match status" value="2"/>
</dbReference>
<comment type="caution">
    <text evidence="7">The sequence shown here is derived from an EMBL/GenBank/DDBJ whole genome shotgun (WGS) entry which is preliminary data.</text>
</comment>
<dbReference type="Gene3D" id="1.10.1330.10">
    <property type="entry name" value="Dockerin domain"/>
    <property type="match status" value="1"/>
</dbReference>
<sequence>MIKRNELNSKESRRQAAGQKNRKRRLTVEGLEKRELLAAGLPASVPIYTAPRNIGTVIAAPVLEQEGTLNPNSNDFFTQAQFIPLGTGAGQQDTIDVTGTLPLGFSQSIPPSLISDLDTYRVDLRAGDILDIAVTGAAGSITVSNQFGRLLYAADSNQGIGYPTDSPLQTNGNAIVAQVIPEDGTYFITVSPIDITGSYTMGLRAYRPIIESFPVGSEQIIFIDFDGGFYPRTVFGDPSGGVVRIPSLQQSLPLLGLEETNFAALNELIDQTIVETKRMFGQLGVSGNNGDFDTTGNPGDFGVTILNSRDHADPGFNPLVSRVILGGTVDDIEINTIGISSTLDIGNFSLDDIVIGALDSVFDIADDPDRDPSASVVDAMSKFLAFLISHEAGHSFGMRHTTSANTIINIMDEGPGADFAQIIGSGPDGIFGTVDDRNVDFVTDEFSRGEGLFGFNQTALTLSQTLGTGTVVTTTDGGILGGVGGRVFRDANGDGSPTGDAGVAGVTVYADLNNNRTLDASEPRAVTGADGTYRLSTGSGTFNIIVNPPAGQTLTTAGRVEVTVTSTSTVALNFGLGQTSSGLSGTVFADNDRDGVIDNGEGGIAGVYMYLDLDGDDRPDLGEPNTRTDASGRYTLALPGAGTYTVRQVVTAGFSPTLPSAGEYTVTFDGTNVVIADGNTIVNTPANFGLLPTRDFGDAPDTYGTTNAANGAGHGIIDGLRLGATVDRETNGQPSTNASGDDTTGTVDDEDGVVLLSPLGPGDAATFRVTATNTTGVPAFLQGFMDFNRDGDFLDVGEQFATNLPVAAGTVAQAMDVTVNVPANASVGSTFVRFRLSQTSGLGPTGFANSGEVEDYQFPILNAAEIANNDAFSVARNTLSNNLDVLANDFQTTDNTLRIDSLNTAGTVGQVVRSNDQMSIFYTPPNGFTGRDVFTYTVVDQFGNRSTATAVVNVTFQSNVPIAVDDSFEIAQDSSQRPLNVLDNDVPSLSGGISITSVTPGSNGGNIQIIGGGQSLRYTPQPGFTGTEEFTYSIQDSAGSISSATVTINLLPGSRSDDVVAFSIGIFDPTDINTPITNVQVGQEFLVRVSVEDLRTFANPEGVASAFMDLLYTDELVSTLDTNGSDDFPFDITFGPLFSRADGLQRANAQTPGLIDEVGGVQQITGQVQHAGPAELFTIRMRAVAPGVAQFASNPADDIESETTVLASDVALLVNQLRLGSTELLIVQPNGNFSSAIDDSFPDGRDSNGQLINANTLDRSVIDVLGNDNLGPTGTIREFGLVTNPSLGNAFIDDNGTPANLNDDFVSYRANANANGLERFTYVIVTDDNIRSTAEVTLALGNASANADVAFDFQLVGADGVTPITTVNAGDRFGVRIDVEDLRSFGATYVFAGYLDVLYSQGVIRPADTDASDEFNFDVSFGPGFVADAGVGTASRLGIINEFGTLLNDGASGNNPARLATLFFDAIAPGTAEVIGSPADSFPFQDTLLFNEDDPIDVSRIRYDKLVINVGAGTVTNPFAFQNPTLAQDVNNDGAVSPIDALLIINAMSRVTSPSGEGEEGSATAPSFFADVNGDARVSALDALQVINYLARQSNSLRAGGEGESIVAQSLGSTATDLSSDAASDAVFADLSGEALIADTSATGQPVAGSSTASAEGETTDSNDDSIDVLDLLAGDVSKLWN</sequence>
<evidence type="ECO:0000256" key="2">
    <source>
        <dbReference type="ARBA" id="ARBA00022525"/>
    </source>
</evidence>
<gene>
    <name evidence="7" type="primary">sdrD_3</name>
    <name evidence="7" type="ORF">Poly51_15960</name>
</gene>